<dbReference type="EMBL" id="MF614691">
    <property type="protein sequence ID" value="AUA60356.1"/>
    <property type="molecule type" value="Genomic_DNA"/>
</dbReference>
<keyword evidence="1" id="KW-0812">Transmembrane</keyword>
<dbReference type="Pfam" id="PF06770">
    <property type="entry name" value="Arif-1"/>
    <property type="match status" value="1"/>
</dbReference>
<name>A0A2H4V001_9ABAC</name>
<keyword evidence="3" id="KW-1185">Reference proteome</keyword>
<dbReference type="GeneID" id="41699920"/>
<dbReference type="OrthoDB" id="17620at10239"/>
<keyword evidence="1" id="KW-1133">Transmembrane helix</keyword>
<dbReference type="InterPro" id="IPR010639">
    <property type="entry name" value="Actin-rearrang-inducing_fac"/>
</dbReference>
<reference evidence="2 3" key="1">
    <citation type="journal article" date="2017" name="Viruses">
        <title>The Operophtera brumata Nucleopolyhedrovirus (OpbuNPV) Represents an Early, Divergent Lineage within Genus Alphabaculovirus.</title>
        <authorList>
            <person name="Harrison R.L."/>
            <person name="Rowley D.L."/>
            <person name="Mowery J.D."/>
            <person name="Bauchan G.R."/>
            <person name="Burand J.P."/>
        </authorList>
    </citation>
    <scope>NUCLEOTIDE SEQUENCE [LARGE SCALE GENOMIC DNA]</scope>
    <source>
        <strain evidence="2">OpbuNPV-MA</strain>
    </source>
</reference>
<evidence type="ECO:0000313" key="2">
    <source>
        <dbReference type="EMBL" id="AUA60356.1"/>
    </source>
</evidence>
<organism evidence="2 3">
    <name type="scientific">Operophtera brumata nucleopolyhedrovirus</name>
    <dbReference type="NCBI Taxonomy" id="1046267"/>
    <lineage>
        <taxon>Viruses</taxon>
        <taxon>Viruses incertae sedis</taxon>
        <taxon>Naldaviricetes</taxon>
        <taxon>Lefavirales</taxon>
        <taxon>Baculoviridae</taxon>
        <taxon>Alphabaculovirus</taxon>
        <taxon>Alphabaculovirus opbrumatae</taxon>
    </lineage>
</organism>
<dbReference type="Proteomes" id="UP000290445">
    <property type="component" value="Segment"/>
</dbReference>
<sequence length="260" mass="29555">MNKVLHDVIIILQMIAAASLLAFGLIGIQDARFAVLIDQDDGGVVDVSYYITAYSVIVLINILVLYIGLATENRYVLCGALFLFTFDVIFLLVSVMPIMNMIQDAHVPAFDVRMRDYDTDVMCWTGFNVSQQGDTIINPVCCLDLNHRNYGKCARCRNLYNCDELTVIQVASVGILTTLFVVIVLKMYVLLYAMVILNGVLESDEKKSDAELSTLAASLNDIYYYDETYRKPSMSTFKSFRDDDMYLEWDRPKKIYRNTL</sequence>
<dbReference type="RefSeq" id="YP_009552685.1">
    <property type="nucleotide sequence ID" value="NC_040621.1"/>
</dbReference>
<proteinExistence type="predicted"/>
<evidence type="ECO:0000313" key="3">
    <source>
        <dbReference type="Proteomes" id="UP000290445"/>
    </source>
</evidence>
<evidence type="ECO:0000256" key="1">
    <source>
        <dbReference type="SAM" id="Phobius"/>
    </source>
</evidence>
<dbReference type="KEGG" id="vg:41699920"/>
<keyword evidence="1" id="KW-0472">Membrane</keyword>
<protein>
    <submittedName>
        <fullName evidence="2">ARIF-1</fullName>
    </submittedName>
</protein>
<feature type="transmembrane region" description="Helical" evidence="1">
    <location>
        <begin position="7"/>
        <end position="28"/>
    </location>
</feature>
<feature type="transmembrane region" description="Helical" evidence="1">
    <location>
        <begin position="76"/>
        <end position="99"/>
    </location>
</feature>
<feature type="transmembrane region" description="Helical" evidence="1">
    <location>
        <begin position="173"/>
        <end position="197"/>
    </location>
</feature>
<feature type="transmembrane region" description="Helical" evidence="1">
    <location>
        <begin position="48"/>
        <end position="69"/>
    </location>
</feature>
<accession>A0A2H4V001</accession>